<name>A0A834HPS1_RHYFE</name>
<evidence type="ECO:0000313" key="2">
    <source>
        <dbReference type="Proteomes" id="UP000625711"/>
    </source>
</evidence>
<protein>
    <submittedName>
        <fullName evidence="1">Uncharacterized protein</fullName>
    </submittedName>
</protein>
<keyword evidence="2" id="KW-1185">Reference proteome</keyword>
<comment type="caution">
    <text evidence="1">The sequence shown here is derived from an EMBL/GenBank/DDBJ whole genome shotgun (WGS) entry which is preliminary data.</text>
</comment>
<organism evidence="1 2">
    <name type="scientific">Rhynchophorus ferrugineus</name>
    <name type="common">Red palm weevil</name>
    <name type="synonym">Curculio ferrugineus</name>
    <dbReference type="NCBI Taxonomy" id="354439"/>
    <lineage>
        <taxon>Eukaryota</taxon>
        <taxon>Metazoa</taxon>
        <taxon>Ecdysozoa</taxon>
        <taxon>Arthropoda</taxon>
        <taxon>Hexapoda</taxon>
        <taxon>Insecta</taxon>
        <taxon>Pterygota</taxon>
        <taxon>Neoptera</taxon>
        <taxon>Endopterygota</taxon>
        <taxon>Coleoptera</taxon>
        <taxon>Polyphaga</taxon>
        <taxon>Cucujiformia</taxon>
        <taxon>Curculionidae</taxon>
        <taxon>Dryophthorinae</taxon>
        <taxon>Rhynchophorus</taxon>
    </lineage>
</organism>
<dbReference type="Proteomes" id="UP000625711">
    <property type="component" value="Unassembled WGS sequence"/>
</dbReference>
<gene>
    <name evidence="1" type="ORF">GWI33_021353</name>
</gene>
<evidence type="ECO:0000313" key="1">
    <source>
        <dbReference type="EMBL" id="KAF7265203.1"/>
    </source>
</evidence>
<accession>A0A834HPS1</accession>
<dbReference type="EMBL" id="JAACXV010014638">
    <property type="protein sequence ID" value="KAF7265203.1"/>
    <property type="molecule type" value="Genomic_DNA"/>
</dbReference>
<reference evidence="1" key="1">
    <citation type="submission" date="2020-08" db="EMBL/GenBank/DDBJ databases">
        <title>Genome sequencing and assembly of the red palm weevil Rhynchophorus ferrugineus.</title>
        <authorList>
            <person name="Dias G.B."/>
            <person name="Bergman C.M."/>
            <person name="Manee M."/>
        </authorList>
    </citation>
    <scope>NUCLEOTIDE SEQUENCE</scope>
    <source>
        <strain evidence="1">AA-2017</strain>
        <tissue evidence="1">Whole larva</tissue>
    </source>
</reference>
<dbReference type="AlphaFoldDB" id="A0A834HPS1"/>
<proteinExistence type="predicted"/>
<sequence length="83" mass="9361">MTQISSHQIGSPLKIHLKQLEKFPAAPLPFVKNPPRPVHQHVPPPLLPVVSYRPYSPSTSTISHLFSTRALLLTRHPAWPFNL</sequence>